<dbReference type="Gene3D" id="3.90.1300.10">
    <property type="entry name" value="Amidase signature (AS) domain"/>
    <property type="match status" value="1"/>
</dbReference>
<reference evidence="2" key="2">
    <citation type="submission" date="2023-06" db="EMBL/GenBank/DDBJ databases">
        <authorList>
            <consortium name="Lawrence Berkeley National Laboratory"/>
            <person name="Haridas S."/>
            <person name="Hensen N."/>
            <person name="Bonometti L."/>
            <person name="Westerberg I."/>
            <person name="Brannstrom I.O."/>
            <person name="Guillou S."/>
            <person name="Cros-Aarteil S."/>
            <person name="Calhoun S."/>
            <person name="Kuo A."/>
            <person name="Mondo S."/>
            <person name="Pangilinan J."/>
            <person name="Riley R."/>
            <person name="Labutti K."/>
            <person name="Andreopoulos B."/>
            <person name="Lipzen A."/>
            <person name="Chen C."/>
            <person name="Yanf M."/>
            <person name="Daum C."/>
            <person name="Ng V."/>
            <person name="Clum A."/>
            <person name="Steindorff A."/>
            <person name="Ohm R."/>
            <person name="Martin F."/>
            <person name="Silar P."/>
            <person name="Natvig D."/>
            <person name="Lalanne C."/>
            <person name="Gautier V."/>
            <person name="Ament-Velasquez S.L."/>
            <person name="Kruys A."/>
            <person name="Hutchinson M.I."/>
            <person name="Powell A.J."/>
            <person name="Barry K."/>
            <person name="Miller A.N."/>
            <person name="Grigoriev I.V."/>
            <person name="Debuchy R."/>
            <person name="Gladieux P."/>
            <person name="Thoren M.H."/>
            <person name="Johannesson H."/>
        </authorList>
    </citation>
    <scope>NUCLEOTIDE SEQUENCE</scope>
    <source>
        <strain evidence="2">CBS 958.72</strain>
    </source>
</reference>
<accession>A0AAE0KCP4</accession>
<name>A0AAE0KCP4_9PEZI</name>
<evidence type="ECO:0000313" key="3">
    <source>
        <dbReference type="Proteomes" id="UP001287356"/>
    </source>
</evidence>
<dbReference type="Proteomes" id="UP001287356">
    <property type="component" value="Unassembled WGS sequence"/>
</dbReference>
<dbReference type="SUPFAM" id="SSF75304">
    <property type="entry name" value="Amidase signature (AS) enzymes"/>
    <property type="match status" value="1"/>
</dbReference>
<dbReference type="EMBL" id="JAULSN010000004">
    <property type="protein sequence ID" value="KAK3373516.1"/>
    <property type="molecule type" value="Genomic_DNA"/>
</dbReference>
<dbReference type="InterPro" id="IPR036928">
    <property type="entry name" value="AS_sf"/>
</dbReference>
<proteinExistence type="predicted"/>
<dbReference type="AlphaFoldDB" id="A0AAE0KCP4"/>
<reference evidence="2" key="1">
    <citation type="journal article" date="2023" name="Mol. Phylogenet. Evol.">
        <title>Genome-scale phylogeny and comparative genomics of the fungal order Sordariales.</title>
        <authorList>
            <person name="Hensen N."/>
            <person name="Bonometti L."/>
            <person name="Westerberg I."/>
            <person name="Brannstrom I.O."/>
            <person name="Guillou S."/>
            <person name="Cros-Aarteil S."/>
            <person name="Calhoun S."/>
            <person name="Haridas S."/>
            <person name="Kuo A."/>
            <person name="Mondo S."/>
            <person name="Pangilinan J."/>
            <person name="Riley R."/>
            <person name="LaButti K."/>
            <person name="Andreopoulos B."/>
            <person name="Lipzen A."/>
            <person name="Chen C."/>
            <person name="Yan M."/>
            <person name="Daum C."/>
            <person name="Ng V."/>
            <person name="Clum A."/>
            <person name="Steindorff A."/>
            <person name="Ohm R.A."/>
            <person name="Martin F."/>
            <person name="Silar P."/>
            <person name="Natvig D.O."/>
            <person name="Lalanne C."/>
            <person name="Gautier V."/>
            <person name="Ament-Velasquez S.L."/>
            <person name="Kruys A."/>
            <person name="Hutchinson M.I."/>
            <person name="Powell A.J."/>
            <person name="Barry K."/>
            <person name="Miller A.N."/>
            <person name="Grigoriev I.V."/>
            <person name="Debuchy R."/>
            <person name="Gladieux P."/>
            <person name="Hiltunen Thoren M."/>
            <person name="Johannesson H."/>
        </authorList>
    </citation>
    <scope>NUCLEOTIDE SEQUENCE</scope>
    <source>
        <strain evidence="2">CBS 958.72</strain>
    </source>
</reference>
<sequence length="511" mass="56562">MHGSAAPALVIDTMTIFNVGNATYLALPASEPISITLPSAANSSLVTVVFWPRAGESDAWLRDQTRAWTDVDDVFSSEFLDGLVVVVPDDLNEVDITASIGILSEDSRPRWWATVPAGSHGQLLPGPYLLSKGRLHRAYKVYDDVNGAFVVATNLGSLQSVRFAIKDVFEVEGLRVTAGNRAFYSLSAPATSTCSIIQRLIDAGAELVGTLKLGSLIAREEPTESVDFHAPFNPRADGYQSAWSSSGGSGAAVAAYNWVDFTLGTDTTGSSRRPAMANGVFQIRLTHDRLPLTNVVPSFPRFDSAAMYTRDIASMEKWVGAWLDEEPASYENSSISVVYLTDFLPVSNSDQMVLIDDFIGDLEKVYNVKREKVSIAETWKTSPPKETEDLSVQDYLKDVGVNSFVYDVYHLMDKFRHEFRDKFSCDPYINPVTRFRWDLAKLISGEEHAEAMKRLDIYKDWLLEHILQPSKRNVLLVLPITSQEADYREDPPPQVIPVNLDTLESSSLTTA</sequence>
<protein>
    <submittedName>
        <fullName evidence="2">Amidase signature domain-containing protein</fullName>
    </submittedName>
</protein>
<organism evidence="2 3">
    <name type="scientific">Lasiosphaeria ovina</name>
    <dbReference type="NCBI Taxonomy" id="92902"/>
    <lineage>
        <taxon>Eukaryota</taxon>
        <taxon>Fungi</taxon>
        <taxon>Dikarya</taxon>
        <taxon>Ascomycota</taxon>
        <taxon>Pezizomycotina</taxon>
        <taxon>Sordariomycetes</taxon>
        <taxon>Sordariomycetidae</taxon>
        <taxon>Sordariales</taxon>
        <taxon>Lasiosphaeriaceae</taxon>
        <taxon>Lasiosphaeria</taxon>
    </lineage>
</organism>
<dbReference type="InterPro" id="IPR023631">
    <property type="entry name" value="Amidase_dom"/>
</dbReference>
<keyword evidence="3" id="KW-1185">Reference proteome</keyword>
<comment type="caution">
    <text evidence="2">The sequence shown here is derived from an EMBL/GenBank/DDBJ whole genome shotgun (WGS) entry which is preliminary data.</text>
</comment>
<feature type="domain" description="Amidase" evidence="1">
    <location>
        <begin position="154"/>
        <end position="335"/>
    </location>
</feature>
<evidence type="ECO:0000313" key="2">
    <source>
        <dbReference type="EMBL" id="KAK3373516.1"/>
    </source>
</evidence>
<dbReference type="PANTHER" id="PTHR46310">
    <property type="entry name" value="AMIDASE 1"/>
    <property type="match status" value="1"/>
</dbReference>
<evidence type="ECO:0000259" key="1">
    <source>
        <dbReference type="Pfam" id="PF01425"/>
    </source>
</evidence>
<gene>
    <name evidence="2" type="ORF">B0T24DRAFT_678938</name>
</gene>
<dbReference type="PANTHER" id="PTHR46310:SF7">
    <property type="entry name" value="AMIDASE 1"/>
    <property type="match status" value="1"/>
</dbReference>
<dbReference type="Pfam" id="PF01425">
    <property type="entry name" value="Amidase"/>
    <property type="match status" value="1"/>
</dbReference>